<organism evidence="1 2">
    <name type="scientific">Glossina morsitans morsitans</name>
    <name type="common">Savannah tsetse fly</name>
    <dbReference type="NCBI Taxonomy" id="37546"/>
    <lineage>
        <taxon>Eukaryota</taxon>
        <taxon>Metazoa</taxon>
        <taxon>Ecdysozoa</taxon>
        <taxon>Arthropoda</taxon>
        <taxon>Hexapoda</taxon>
        <taxon>Insecta</taxon>
        <taxon>Pterygota</taxon>
        <taxon>Neoptera</taxon>
        <taxon>Endopterygota</taxon>
        <taxon>Diptera</taxon>
        <taxon>Brachycera</taxon>
        <taxon>Muscomorpha</taxon>
        <taxon>Hippoboscoidea</taxon>
        <taxon>Glossinidae</taxon>
        <taxon>Glossina</taxon>
    </lineage>
</organism>
<keyword evidence="2" id="KW-1185">Reference proteome</keyword>
<evidence type="ECO:0000313" key="2">
    <source>
        <dbReference type="Proteomes" id="UP000092444"/>
    </source>
</evidence>
<name>A0A1B0G2P9_GLOMM</name>
<proteinExistence type="predicted"/>
<sequence>MNYDFLRTYSIPLRHNSGDKQTSQMNRSYDQREVANSYETLMPPPAPPLPTIGAPDYDQGSYAYYDDSTMINYVGQSNHATKYY</sequence>
<dbReference type="STRING" id="37546.A0A1B0G2P9"/>
<protein>
    <submittedName>
        <fullName evidence="1">Uncharacterized protein</fullName>
    </submittedName>
</protein>
<dbReference type="EMBL" id="CCAG010005004">
    <property type="status" value="NOT_ANNOTATED_CDS"/>
    <property type="molecule type" value="Genomic_DNA"/>
</dbReference>
<dbReference type="AlphaFoldDB" id="A0A1B0G2P9"/>
<evidence type="ECO:0000313" key="1">
    <source>
        <dbReference type="EnsemblMetazoa" id="GMOY007592-PA"/>
    </source>
</evidence>
<dbReference type="Proteomes" id="UP000092444">
    <property type="component" value="Unassembled WGS sequence"/>
</dbReference>
<reference evidence="1" key="1">
    <citation type="submission" date="2020-05" db="UniProtKB">
        <authorList>
            <consortium name="EnsemblMetazoa"/>
        </authorList>
    </citation>
    <scope>IDENTIFICATION</scope>
    <source>
        <strain evidence="1">Yale</strain>
    </source>
</reference>
<dbReference type="EnsemblMetazoa" id="GMOY007592-RA">
    <property type="protein sequence ID" value="GMOY007592-PA"/>
    <property type="gene ID" value="GMOY007592"/>
</dbReference>
<accession>A0A1B0G2P9</accession>